<reference evidence="9 10" key="1">
    <citation type="submission" date="2018-01" db="EMBL/GenBank/DDBJ databases">
        <title>Glutamicibacter soli strain NHPC-3 Whole genome sequence and assembly.</title>
        <authorList>
            <person name="Choudhury P."/>
            <person name="Gupta D."/>
            <person name="Sengupta K."/>
            <person name="Jawed A."/>
            <person name="Sultana N."/>
            <person name="Saha P."/>
        </authorList>
    </citation>
    <scope>NUCLEOTIDE SEQUENCE [LARGE SCALE GENOMIC DNA]</scope>
    <source>
        <strain evidence="9 10">NHPC-3</strain>
    </source>
</reference>
<keyword evidence="4" id="KW-0472">Membrane</keyword>
<accession>A0A365YPT4</accession>
<dbReference type="PANTHER" id="PTHR30429:SF0">
    <property type="entry name" value="METHIONINE-BINDING LIPOPROTEIN METQ"/>
    <property type="match status" value="1"/>
</dbReference>
<keyword evidence="3 7" id="KW-0732">Signal</keyword>
<evidence type="ECO:0000256" key="5">
    <source>
        <dbReference type="ARBA" id="ARBA00023139"/>
    </source>
</evidence>
<evidence type="ECO:0000256" key="1">
    <source>
        <dbReference type="ARBA" id="ARBA00004635"/>
    </source>
</evidence>
<evidence type="ECO:0000313" key="8">
    <source>
        <dbReference type="EMBL" id="NAZ14510.1"/>
    </source>
</evidence>
<keyword evidence="10" id="KW-1185">Reference proteome</keyword>
<feature type="chain" id="PRO_5044585008" evidence="7">
    <location>
        <begin position="29"/>
        <end position="284"/>
    </location>
</feature>
<dbReference type="RefSeq" id="WP_047119543.1">
    <property type="nucleotide sequence ID" value="NZ_CM125969.1"/>
</dbReference>
<dbReference type="AlphaFoldDB" id="A0A365YPT4"/>
<evidence type="ECO:0000256" key="2">
    <source>
        <dbReference type="ARBA" id="ARBA00008973"/>
    </source>
</evidence>
<evidence type="ECO:0000256" key="3">
    <source>
        <dbReference type="ARBA" id="ARBA00022729"/>
    </source>
</evidence>
<evidence type="ECO:0000256" key="6">
    <source>
        <dbReference type="ARBA" id="ARBA00023288"/>
    </source>
</evidence>
<comment type="similarity">
    <text evidence="2">Belongs to the NlpA lipoprotein family.</text>
</comment>
<dbReference type="EMBL" id="WYDN01000001">
    <property type="protein sequence ID" value="NAZ14510.1"/>
    <property type="molecule type" value="Genomic_DNA"/>
</dbReference>
<comment type="caution">
    <text evidence="9">The sequence shown here is derived from an EMBL/GenBank/DDBJ whole genome shotgun (WGS) entry which is preliminary data.</text>
</comment>
<dbReference type="Proteomes" id="UP000252167">
    <property type="component" value="Unassembled WGS sequence"/>
</dbReference>
<dbReference type="PROSITE" id="PS51257">
    <property type="entry name" value="PROKAR_LIPOPROTEIN"/>
    <property type="match status" value="1"/>
</dbReference>
<name>A0A365YPT4_9MICC</name>
<dbReference type="Proteomes" id="UP000477543">
    <property type="component" value="Unassembled WGS sequence"/>
</dbReference>
<evidence type="ECO:0000256" key="7">
    <source>
        <dbReference type="SAM" id="SignalP"/>
    </source>
</evidence>
<sequence length="284" mass="30637">MRKKLALALTGVAAIFALSACGGSDAPAADASAQPLDPANPVVLKVGASPVPQAQILTYIDENLAKDAGIDLDVVEIDDYVTPNTSLDDKSLDANYFQTEKYLATEVAEKGYKFAHGAGIHVEPMTVFSKKFDKPEDVTEGASVVLNNDPVNQLRGMRVLESAGLLAGLEDTDSVLTVQDDKAKNPKGLKLDEVSAEQVPQYYTKDNSVDIAVINGNFIVQAKLNKDEILAQESGENNPNANFLTWREGEETPAIAKLEELLHSDEVRTYIKDTWTDGSVIPAF</sequence>
<dbReference type="Gene3D" id="3.40.190.10">
    <property type="entry name" value="Periplasmic binding protein-like II"/>
    <property type="match status" value="2"/>
</dbReference>
<evidence type="ECO:0000313" key="9">
    <source>
        <dbReference type="EMBL" id="RBM04270.1"/>
    </source>
</evidence>
<evidence type="ECO:0000256" key="4">
    <source>
        <dbReference type="ARBA" id="ARBA00023136"/>
    </source>
</evidence>
<dbReference type="GO" id="GO:0016020">
    <property type="term" value="C:membrane"/>
    <property type="evidence" value="ECO:0007669"/>
    <property type="project" value="UniProtKB-SubCell"/>
</dbReference>
<keyword evidence="5" id="KW-0564">Palmitate</keyword>
<dbReference type="Pfam" id="PF03180">
    <property type="entry name" value="Lipoprotein_9"/>
    <property type="match status" value="1"/>
</dbReference>
<reference evidence="8 11" key="2">
    <citation type="submission" date="2020-01" db="EMBL/GenBank/DDBJ databases">
        <title>Glutamicibacter soli M275.</title>
        <authorList>
            <person name="Meng X."/>
        </authorList>
    </citation>
    <scope>NUCLEOTIDE SEQUENCE [LARGE SCALE GENOMIC DNA]</scope>
    <source>
        <strain evidence="8 11">M275</strain>
    </source>
</reference>
<organism evidence="9 10">
    <name type="scientific">Glutamicibacter soli</name>
    <dbReference type="NCBI Taxonomy" id="453836"/>
    <lineage>
        <taxon>Bacteria</taxon>
        <taxon>Bacillati</taxon>
        <taxon>Actinomycetota</taxon>
        <taxon>Actinomycetes</taxon>
        <taxon>Micrococcales</taxon>
        <taxon>Micrococcaceae</taxon>
        <taxon>Glutamicibacter</taxon>
    </lineage>
</organism>
<proteinExistence type="inferred from homology"/>
<protein>
    <submittedName>
        <fullName evidence="9">ABC transporter</fullName>
    </submittedName>
</protein>
<evidence type="ECO:0000313" key="10">
    <source>
        <dbReference type="Proteomes" id="UP000252167"/>
    </source>
</evidence>
<feature type="signal peptide" evidence="7">
    <location>
        <begin position="1"/>
        <end position="28"/>
    </location>
</feature>
<dbReference type="SUPFAM" id="SSF53850">
    <property type="entry name" value="Periplasmic binding protein-like II"/>
    <property type="match status" value="1"/>
</dbReference>
<dbReference type="InterPro" id="IPR004872">
    <property type="entry name" value="Lipoprotein_NlpA"/>
</dbReference>
<dbReference type="PANTHER" id="PTHR30429">
    <property type="entry name" value="D-METHIONINE-BINDING LIPOPROTEIN METQ"/>
    <property type="match status" value="1"/>
</dbReference>
<dbReference type="EMBL" id="POAF01000001">
    <property type="protein sequence ID" value="RBM04270.1"/>
    <property type="molecule type" value="Genomic_DNA"/>
</dbReference>
<gene>
    <name evidence="9" type="ORF">C1H84_03045</name>
    <name evidence="8" type="ORF">GT020_00250</name>
</gene>
<comment type="subcellular location">
    <subcellularLocation>
        <location evidence="1">Membrane</location>
        <topology evidence="1">Lipid-anchor</topology>
    </subcellularLocation>
</comment>
<evidence type="ECO:0000313" key="11">
    <source>
        <dbReference type="Proteomes" id="UP000477543"/>
    </source>
</evidence>
<keyword evidence="6" id="KW-0449">Lipoprotein</keyword>